<keyword evidence="1" id="KW-0472">Membrane</keyword>
<evidence type="ECO:0000313" key="3">
    <source>
        <dbReference type="EMBL" id="ACR72983.1"/>
    </source>
</evidence>
<feature type="transmembrane region" description="Helical" evidence="1">
    <location>
        <begin position="126"/>
        <end position="144"/>
    </location>
</feature>
<dbReference type="PANTHER" id="PTHR42736:SF1">
    <property type="entry name" value="PROTEIN-GLUTAMINE GAMMA-GLUTAMYLTRANSFERASE"/>
    <property type="match status" value="1"/>
</dbReference>
<evidence type="ECO:0000259" key="2">
    <source>
        <dbReference type="SMART" id="SM00460"/>
    </source>
</evidence>
<dbReference type="Proteomes" id="UP000001476">
    <property type="component" value="Chromosome"/>
</dbReference>
<dbReference type="EMBL" id="CP001104">
    <property type="protein sequence ID" value="ACR72983.1"/>
    <property type="molecule type" value="Genomic_DNA"/>
</dbReference>
<dbReference type="PANTHER" id="PTHR42736">
    <property type="entry name" value="PROTEIN-GLUTAMINE GAMMA-GLUTAMYLTRANSFERASE"/>
    <property type="match status" value="1"/>
</dbReference>
<dbReference type="SMART" id="SM00460">
    <property type="entry name" value="TGc"/>
    <property type="match status" value="1"/>
</dbReference>
<name>C4Z4U4_LACE2</name>
<reference evidence="3 4" key="1">
    <citation type="journal article" date="2009" name="Proc. Natl. Acad. Sci. U.S.A.">
        <title>Characterizing a model human gut microbiota composed of members of its two dominant bacterial phyla.</title>
        <authorList>
            <person name="Mahowald M.A."/>
            <person name="Rey F.E."/>
            <person name="Seedorf H."/>
            <person name="Turnbaugh P.J."/>
            <person name="Fulton R.S."/>
            <person name="Wollam A."/>
            <person name="Shah N."/>
            <person name="Wang C."/>
            <person name="Magrini V."/>
            <person name="Wilson R.K."/>
            <person name="Cantarel B.L."/>
            <person name="Coutinho P.M."/>
            <person name="Henrissat B."/>
            <person name="Crock L.W."/>
            <person name="Russell A."/>
            <person name="Verberkmoes N.C."/>
            <person name="Hettich R.L."/>
            <person name="Gordon J.I."/>
        </authorList>
    </citation>
    <scope>NUCLEOTIDE SEQUENCE [LARGE SCALE GENOMIC DNA]</scope>
    <source>
        <strain evidence="4">ATCC 27750 / DSM 3376 / VPI C15-48 / C15-B4</strain>
    </source>
</reference>
<gene>
    <name evidence="3" type="ordered locus">EUBELI_02000</name>
</gene>
<dbReference type="AlphaFoldDB" id="C4Z4U4"/>
<dbReference type="STRING" id="515620.EUBELI_02000"/>
<dbReference type="Gene3D" id="3.10.620.30">
    <property type="match status" value="1"/>
</dbReference>
<organism evidence="3 4">
    <name type="scientific">Lachnospira eligens (strain ATCC 27750 / DSM 3376 / VPI C15-48 / C15-B4)</name>
    <name type="common">Eubacterium eligens</name>
    <dbReference type="NCBI Taxonomy" id="515620"/>
    <lineage>
        <taxon>Bacteria</taxon>
        <taxon>Bacillati</taxon>
        <taxon>Bacillota</taxon>
        <taxon>Clostridia</taxon>
        <taxon>Lachnospirales</taxon>
        <taxon>Lachnospiraceae</taxon>
        <taxon>Lachnospira</taxon>
    </lineage>
</organism>
<keyword evidence="4" id="KW-1185">Reference proteome</keyword>
<keyword evidence="1" id="KW-1133">Transmembrane helix</keyword>
<feature type="transmembrane region" description="Helical" evidence="1">
    <location>
        <begin position="178"/>
        <end position="195"/>
    </location>
</feature>
<keyword evidence="1" id="KW-0812">Transmembrane</keyword>
<dbReference type="GeneID" id="41356642"/>
<dbReference type="InterPro" id="IPR052901">
    <property type="entry name" value="Bact_TGase-like"/>
</dbReference>
<feature type="domain" description="Transglutaminase-like" evidence="2">
    <location>
        <begin position="453"/>
        <end position="530"/>
    </location>
</feature>
<dbReference type="Pfam" id="PF01841">
    <property type="entry name" value="Transglut_core"/>
    <property type="match status" value="1"/>
</dbReference>
<dbReference type="KEGG" id="eel:EUBELI_02000"/>
<feature type="transmembrane region" description="Helical" evidence="1">
    <location>
        <begin position="92"/>
        <end position="119"/>
    </location>
</feature>
<feature type="transmembrane region" description="Helical" evidence="1">
    <location>
        <begin position="594"/>
        <end position="616"/>
    </location>
</feature>
<proteinExistence type="predicted"/>
<dbReference type="RefSeq" id="WP_012740215.1">
    <property type="nucleotide sequence ID" value="NC_012778.1"/>
</dbReference>
<feature type="transmembrane region" description="Helical" evidence="1">
    <location>
        <begin position="20"/>
        <end position="43"/>
    </location>
</feature>
<evidence type="ECO:0000256" key="1">
    <source>
        <dbReference type="SAM" id="Phobius"/>
    </source>
</evidence>
<sequence length="731" mass="82297">MTYLGTRGTASVLINVTDKYAGLGLIVVMSALFSVLYTILFSYYGKHSRIIKICGSVGVIALYSVVNLSNITDGFENIVNLFMQSMSSDPEYEYSVVGNGGIAAAVILVTMIMAVLAAWEVNIRPNMLFALIIILPLPGIFIAAALVPDLISVIACVLFIFDSMALGKKTKRNNNARFMIILSFIAAFVLIFAYPQTNYKRIAFFEETRVMVNDMAYNILGIDLDGNSGTDDDETQRQEASVGVGTGKVGQVDELYYNDKVVGKYTTIANGNIQYISLFKARDYEDNNWTRWLDTREREYSYESATLEFANALIKQKSISLDEDEQQLARRFKMYSPSFTDNYGAHPQFDGPYKFYIKNGNLSAYQEMGELMKKYRTNAVFQSYDNFVKQSYLDVPAEDRMVVEDLFGKIELSDMTDKIDYINYVVGYLRKNYKYTMKPGKVPEGRSVVDYFLKESKKGYCTYFATSAAIILRSAGIPTRYCAGYVVDTRLLDSTDEEKYQTFEVSDNSAHAWVEVYIDGYGWAVVDPTPGYGEEDIVKEPSTNSGVNESEKQTETDITETERETVDSSIDGNIQESTTDKKNISMKFSQNGTMYAAFIIIAVVMCAVIILIIICVSRIVSRQRLLDGDAADSEKLIKMYEYLEKLLAFSGFRRDEDMDYQDYIYGIVASEKELQGIGLEKAVQTILAVRFGNVKCVDKADITGIINTIRQVRRYALKKARGLKKLIVCLI</sequence>
<dbReference type="SUPFAM" id="SSF54001">
    <property type="entry name" value="Cysteine proteinases"/>
    <property type="match status" value="1"/>
</dbReference>
<dbReference type="eggNOG" id="COG1305">
    <property type="taxonomic scope" value="Bacteria"/>
</dbReference>
<dbReference type="InterPro" id="IPR002931">
    <property type="entry name" value="Transglutaminase-like"/>
</dbReference>
<evidence type="ECO:0000313" key="4">
    <source>
        <dbReference type="Proteomes" id="UP000001476"/>
    </source>
</evidence>
<dbReference type="InterPro" id="IPR038765">
    <property type="entry name" value="Papain-like_cys_pep_sf"/>
</dbReference>
<dbReference type="HOGENOM" id="CLU_016605_0_0_9"/>
<protein>
    <recommendedName>
        <fullName evidence="2">Transglutaminase-like domain-containing protein</fullName>
    </recommendedName>
</protein>
<accession>C4Z4U4</accession>